<dbReference type="PRINTS" id="PR02050">
    <property type="entry name" value="B14GALTRFASE"/>
</dbReference>
<reference evidence="3" key="2">
    <citation type="submission" date="2022-10" db="EMBL/GenBank/DDBJ databases">
        <authorList>
            <consortium name="ENA_rothamsted_submissions"/>
            <consortium name="culmorum"/>
            <person name="King R."/>
        </authorList>
    </citation>
    <scope>NUCLEOTIDE SEQUENCE</scope>
</reference>
<dbReference type="GO" id="GO:0005975">
    <property type="term" value="P:carbohydrate metabolic process"/>
    <property type="evidence" value="ECO:0007669"/>
    <property type="project" value="InterPro"/>
</dbReference>
<evidence type="ECO:0000313" key="4">
    <source>
        <dbReference type="Proteomes" id="UP001153714"/>
    </source>
</evidence>
<name>A0A9N9R3C0_9NEOP</name>
<protein>
    <recommendedName>
        <fullName evidence="2">Galactosyltransferase C-terminal domain-containing protein</fullName>
    </recommendedName>
</protein>
<dbReference type="SUPFAM" id="SSF53448">
    <property type="entry name" value="Nucleotide-diphospho-sugar transferases"/>
    <property type="match status" value="1"/>
</dbReference>
<dbReference type="PANTHER" id="PTHR19300">
    <property type="entry name" value="BETA-1,4-GALACTOSYLTRANSFERASE"/>
    <property type="match status" value="1"/>
</dbReference>
<evidence type="ECO:0000313" key="3">
    <source>
        <dbReference type="EMBL" id="CAG9788596.1"/>
    </source>
</evidence>
<dbReference type="AlphaFoldDB" id="A0A9N9R3C0"/>
<reference evidence="3" key="1">
    <citation type="submission" date="2021-12" db="EMBL/GenBank/DDBJ databases">
        <authorList>
            <person name="King R."/>
        </authorList>
    </citation>
    <scope>NUCLEOTIDE SEQUENCE</scope>
</reference>
<dbReference type="GO" id="GO:0008378">
    <property type="term" value="F:galactosyltransferase activity"/>
    <property type="evidence" value="ECO:0007669"/>
    <property type="project" value="TreeGrafter"/>
</dbReference>
<sequence length="185" mass="21269">MTSILYEQSTDDINLQTATPHYASVIFSNISSDQAYRELVKVGGYHVPQECRPRHKVAILVPFSSAFHTFFGGVSSMTKKQFVRVNGYSNLYWGWGGEDTDMFWRIRGAGFPMVRYQKDIAKYLSLPHNKIEECKNRNELVRTAIARYSYDGLTTLQYKVISLKFLHLYTHILVDVDPVSNKTSK</sequence>
<dbReference type="InterPro" id="IPR029044">
    <property type="entry name" value="Nucleotide-diphossugar_trans"/>
</dbReference>
<dbReference type="InterPro" id="IPR027791">
    <property type="entry name" value="Galactosyl_T_C"/>
</dbReference>
<dbReference type="PANTHER" id="PTHR19300:SF57">
    <property type="entry name" value="BETA-1,4-N-ACETYLGALACTOSAMINYLTRANSFERASE"/>
    <property type="match status" value="1"/>
</dbReference>
<dbReference type="EMBL" id="OU893333">
    <property type="protein sequence ID" value="CAG9788596.1"/>
    <property type="molecule type" value="Genomic_DNA"/>
</dbReference>
<organism evidence="3 4">
    <name type="scientific">Diatraea saccharalis</name>
    <name type="common">sugarcane borer</name>
    <dbReference type="NCBI Taxonomy" id="40085"/>
    <lineage>
        <taxon>Eukaryota</taxon>
        <taxon>Metazoa</taxon>
        <taxon>Ecdysozoa</taxon>
        <taxon>Arthropoda</taxon>
        <taxon>Hexapoda</taxon>
        <taxon>Insecta</taxon>
        <taxon>Pterygota</taxon>
        <taxon>Neoptera</taxon>
        <taxon>Endopterygota</taxon>
        <taxon>Lepidoptera</taxon>
        <taxon>Glossata</taxon>
        <taxon>Ditrysia</taxon>
        <taxon>Pyraloidea</taxon>
        <taxon>Crambidae</taxon>
        <taxon>Crambinae</taxon>
        <taxon>Diatraea</taxon>
    </lineage>
</organism>
<keyword evidence="4" id="KW-1185">Reference proteome</keyword>
<dbReference type="GO" id="GO:0005794">
    <property type="term" value="C:Golgi apparatus"/>
    <property type="evidence" value="ECO:0007669"/>
    <property type="project" value="TreeGrafter"/>
</dbReference>
<dbReference type="OrthoDB" id="10038994at2759"/>
<dbReference type="Gene3D" id="3.90.550.10">
    <property type="entry name" value="Spore Coat Polysaccharide Biosynthesis Protein SpsA, Chain A"/>
    <property type="match status" value="1"/>
</dbReference>
<keyword evidence="1" id="KW-0808">Transferase</keyword>
<dbReference type="InterPro" id="IPR003859">
    <property type="entry name" value="Galactosyl_T"/>
</dbReference>
<evidence type="ECO:0000259" key="2">
    <source>
        <dbReference type="Pfam" id="PF02709"/>
    </source>
</evidence>
<dbReference type="Proteomes" id="UP001153714">
    <property type="component" value="Chromosome 2"/>
</dbReference>
<feature type="domain" description="Galactosyltransferase C-terminal" evidence="2">
    <location>
        <begin position="63"/>
        <end position="128"/>
    </location>
</feature>
<proteinExistence type="predicted"/>
<gene>
    <name evidence="3" type="ORF">DIATSA_LOCUS6393</name>
</gene>
<evidence type="ECO:0000256" key="1">
    <source>
        <dbReference type="ARBA" id="ARBA00022679"/>
    </source>
</evidence>
<accession>A0A9N9R3C0</accession>
<dbReference type="Pfam" id="PF02709">
    <property type="entry name" value="Glyco_transf_7C"/>
    <property type="match status" value="1"/>
</dbReference>